<name>X0RNF5_9ZZZZ</name>
<gene>
    <name evidence="1" type="ORF">S01H1_05036</name>
</gene>
<sequence length="219" mass="25456">MEVIERNYKIIEGRMIEQMDISLNFGKELIDSELDTGVLNVIIKPIVKSFYKYWSDKDARVGTLEQIRVTLNSAKELIANGEISKEQFDEIINRNFPTYLTNDQTDRQCKKDHSNYKFLKEVTRKCFVTQVEGSILFLKVNEDIKDYPELSRAAFKTKEKAYQALKRQLDYNEKGIAIVEEDSSILSVPVGKQIILTVLRKAFELTKKQLIEELDNTFN</sequence>
<protein>
    <submittedName>
        <fullName evidence="1">Uncharacterized protein</fullName>
    </submittedName>
</protein>
<comment type="caution">
    <text evidence="1">The sequence shown here is derived from an EMBL/GenBank/DDBJ whole genome shotgun (WGS) entry which is preliminary data.</text>
</comment>
<organism evidence="1">
    <name type="scientific">marine sediment metagenome</name>
    <dbReference type="NCBI Taxonomy" id="412755"/>
    <lineage>
        <taxon>unclassified sequences</taxon>
        <taxon>metagenomes</taxon>
        <taxon>ecological metagenomes</taxon>
    </lineage>
</organism>
<dbReference type="EMBL" id="BARS01002626">
    <property type="protein sequence ID" value="GAF70323.1"/>
    <property type="molecule type" value="Genomic_DNA"/>
</dbReference>
<evidence type="ECO:0000313" key="1">
    <source>
        <dbReference type="EMBL" id="GAF70323.1"/>
    </source>
</evidence>
<dbReference type="AlphaFoldDB" id="X0RNF5"/>
<accession>X0RNF5</accession>
<proteinExistence type="predicted"/>
<reference evidence="1" key="1">
    <citation type="journal article" date="2014" name="Front. Microbiol.">
        <title>High frequency of phylogenetically diverse reductive dehalogenase-homologous genes in deep subseafloor sedimentary metagenomes.</title>
        <authorList>
            <person name="Kawai M."/>
            <person name="Futagami T."/>
            <person name="Toyoda A."/>
            <person name="Takaki Y."/>
            <person name="Nishi S."/>
            <person name="Hori S."/>
            <person name="Arai W."/>
            <person name="Tsubouchi T."/>
            <person name="Morono Y."/>
            <person name="Uchiyama I."/>
            <person name="Ito T."/>
            <person name="Fujiyama A."/>
            <person name="Inagaki F."/>
            <person name="Takami H."/>
        </authorList>
    </citation>
    <scope>NUCLEOTIDE SEQUENCE</scope>
    <source>
        <strain evidence="1">Expedition CK06-06</strain>
    </source>
</reference>